<evidence type="ECO:0000313" key="4">
    <source>
        <dbReference type="Proteomes" id="UP001139887"/>
    </source>
</evidence>
<dbReference type="PIRSF" id="PIRSF003113">
    <property type="entry name" value="BolA"/>
    <property type="match status" value="1"/>
</dbReference>
<dbReference type="OrthoDB" id="4983at2759"/>
<protein>
    <recommendedName>
        <fullName evidence="5">Bola-like protein</fullName>
    </recommendedName>
</protein>
<reference evidence="3" key="1">
    <citation type="submission" date="2022-07" db="EMBL/GenBank/DDBJ databases">
        <title>Phylogenomic reconstructions and comparative analyses of Kickxellomycotina fungi.</title>
        <authorList>
            <person name="Reynolds N.K."/>
            <person name="Stajich J.E."/>
            <person name="Barry K."/>
            <person name="Grigoriev I.V."/>
            <person name="Crous P."/>
            <person name="Smith M.E."/>
        </authorList>
    </citation>
    <scope>NUCLEOTIDE SEQUENCE</scope>
    <source>
        <strain evidence="3">NRRL 1566</strain>
    </source>
</reference>
<comment type="similarity">
    <text evidence="1 2">Belongs to the BolA/IbaG family.</text>
</comment>
<accession>A0A9W8IEM2</accession>
<comment type="caution">
    <text evidence="3">The sequence shown here is derived from an EMBL/GenBank/DDBJ whole genome shotgun (WGS) entry which is preliminary data.</text>
</comment>
<dbReference type="AlphaFoldDB" id="A0A9W8IEM2"/>
<dbReference type="InterPro" id="IPR036065">
    <property type="entry name" value="BolA-like_sf"/>
</dbReference>
<sequence length="77" mass="8649">MESEAKSIPEVIEEKLCKAMDIAEFSLKDVSNGCGTSYSLKIVSDYFKGKRTLARHQTVNKIIKEEIKKLHAFSVVS</sequence>
<organism evidence="3 4">
    <name type="scientific">Coemansia brasiliensis</name>
    <dbReference type="NCBI Taxonomy" id="2650707"/>
    <lineage>
        <taxon>Eukaryota</taxon>
        <taxon>Fungi</taxon>
        <taxon>Fungi incertae sedis</taxon>
        <taxon>Zoopagomycota</taxon>
        <taxon>Kickxellomycotina</taxon>
        <taxon>Kickxellomycetes</taxon>
        <taxon>Kickxellales</taxon>
        <taxon>Kickxellaceae</taxon>
        <taxon>Coemansia</taxon>
    </lineage>
</organism>
<dbReference type="EMBL" id="JANBUW010000138">
    <property type="protein sequence ID" value="KAJ2848734.1"/>
    <property type="molecule type" value="Genomic_DNA"/>
</dbReference>
<dbReference type="GO" id="GO:0005759">
    <property type="term" value="C:mitochondrial matrix"/>
    <property type="evidence" value="ECO:0007669"/>
    <property type="project" value="TreeGrafter"/>
</dbReference>
<evidence type="ECO:0000256" key="2">
    <source>
        <dbReference type="RuleBase" id="RU003860"/>
    </source>
</evidence>
<dbReference type="InterPro" id="IPR052275">
    <property type="entry name" value="Mt_Fe-S_assembly_factor"/>
</dbReference>
<dbReference type="SUPFAM" id="SSF82657">
    <property type="entry name" value="BolA-like"/>
    <property type="match status" value="1"/>
</dbReference>
<evidence type="ECO:0000256" key="1">
    <source>
        <dbReference type="ARBA" id="ARBA00005578"/>
    </source>
</evidence>
<proteinExistence type="inferred from homology"/>
<dbReference type="Pfam" id="PF01722">
    <property type="entry name" value="BolA"/>
    <property type="match status" value="1"/>
</dbReference>
<dbReference type="Gene3D" id="3.10.20.90">
    <property type="entry name" value="Phosphatidylinositol 3-kinase Catalytic Subunit, Chain A, domain 1"/>
    <property type="match status" value="1"/>
</dbReference>
<dbReference type="PANTHER" id="PTHR46188:SF1">
    <property type="entry name" value="BOLA-LIKE PROTEIN 3"/>
    <property type="match status" value="1"/>
</dbReference>
<keyword evidence="4" id="KW-1185">Reference proteome</keyword>
<dbReference type="PANTHER" id="PTHR46188">
    <property type="entry name" value="BOLA-LIKE PROTEIN 3"/>
    <property type="match status" value="1"/>
</dbReference>
<gene>
    <name evidence="3" type="ORF">IWW36_003119</name>
</gene>
<evidence type="ECO:0000313" key="3">
    <source>
        <dbReference type="EMBL" id="KAJ2848734.1"/>
    </source>
</evidence>
<name>A0A9W8IEM2_9FUNG</name>
<evidence type="ECO:0008006" key="5">
    <source>
        <dbReference type="Google" id="ProtNLM"/>
    </source>
</evidence>
<dbReference type="InterPro" id="IPR002634">
    <property type="entry name" value="BolA"/>
</dbReference>
<dbReference type="Proteomes" id="UP001139887">
    <property type="component" value="Unassembled WGS sequence"/>
</dbReference>